<dbReference type="Proteomes" id="UP001580430">
    <property type="component" value="Unassembled WGS sequence"/>
</dbReference>
<feature type="signal peptide" evidence="2">
    <location>
        <begin position="1"/>
        <end position="20"/>
    </location>
</feature>
<evidence type="ECO:0000313" key="4">
    <source>
        <dbReference type="Proteomes" id="UP001580430"/>
    </source>
</evidence>
<gene>
    <name evidence="3" type="ORF">ACE5LO_11530</name>
</gene>
<comment type="caution">
    <text evidence="3">The sequence shown here is derived from an EMBL/GenBank/DDBJ whole genome shotgun (WGS) entry which is preliminary data.</text>
</comment>
<accession>A0ABV5C405</accession>
<evidence type="ECO:0000256" key="1">
    <source>
        <dbReference type="SAM" id="Coils"/>
    </source>
</evidence>
<feature type="coiled-coil region" evidence="1">
    <location>
        <begin position="165"/>
        <end position="192"/>
    </location>
</feature>
<sequence>MNKKMYLGVGVLLGALLATAGGAAAEQINTLIGKTVAGEYNVRVNGSALSESAIVVDGKAHVPLRAVSDSLGADLVVNGKTIEINTGVESSSTVSVPEQSDALSDNPYATWSKESIVDLKAIVEQSIQTIESDTAMYEKALQRVDKNLSSAGDDQSIIDRVLESAQEDRANLERIKIKKVELEKDLELLNAALATK</sequence>
<dbReference type="RefSeq" id="WP_375520171.1">
    <property type="nucleotide sequence ID" value="NZ_JBHIRY010000009.1"/>
</dbReference>
<proteinExistence type="predicted"/>
<keyword evidence="2" id="KW-0732">Signal</keyword>
<organism evidence="3 4">
    <name type="scientific">Paenibacillus medicaginis</name>
    <dbReference type="NCBI Taxonomy" id="1470560"/>
    <lineage>
        <taxon>Bacteria</taxon>
        <taxon>Bacillati</taxon>
        <taxon>Bacillota</taxon>
        <taxon>Bacilli</taxon>
        <taxon>Bacillales</taxon>
        <taxon>Paenibacillaceae</taxon>
        <taxon>Paenibacillus</taxon>
    </lineage>
</organism>
<dbReference type="EMBL" id="JBHIRY010000009">
    <property type="protein sequence ID" value="MFB5761022.1"/>
    <property type="molecule type" value="Genomic_DNA"/>
</dbReference>
<feature type="chain" id="PRO_5045454749" evidence="2">
    <location>
        <begin position="21"/>
        <end position="196"/>
    </location>
</feature>
<keyword evidence="1" id="KW-0175">Coiled coil</keyword>
<reference evidence="3 4" key="1">
    <citation type="submission" date="2024-09" db="EMBL/GenBank/DDBJ databases">
        <title>Paenibacillus zeirhizospherea sp. nov., isolated from surface of the maize (Zea mays) roots in a horticulture field, Hungary.</title>
        <authorList>
            <person name="Marton D."/>
            <person name="Farkas M."/>
            <person name="Bedics A."/>
            <person name="Toth E."/>
            <person name="Tancsics A."/>
            <person name="Boka K."/>
            <person name="Marati G."/>
            <person name="Kriszt B."/>
            <person name="Cserhati M."/>
        </authorList>
    </citation>
    <scope>NUCLEOTIDE SEQUENCE [LARGE SCALE GENOMIC DNA]</scope>
    <source>
        <strain evidence="3 4">JCM 18446</strain>
    </source>
</reference>
<name>A0ABV5C405_9BACL</name>
<protein>
    <submittedName>
        <fullName evidence="3">2,' 3'-cyclic nucleotide 2'-phosphodiesterase</fullName>
    </submittedName>
</protein>
<evidence type="ECO:0000256" key="2">
    <source>
        <dbReference type="SAM" id="SignalP"/>
    </source>
</evidence>
<keyword evidence="4" id="KW-1185">Reference proteome</keyword>
<evidence type="ECO:0000313" key="3">
    <source>
        <dbReference type="EMBL" id="MFB5761022.1"/>
    </source>
</evidence>